<reference evidence="1 2" key="1">
    <citation type="journal article" date="2012" name="Stand. Genomic Sci.">
        <title>Genome sequence of the soil bacterium Saccharomonospora azurea type strain (NA-128(T)).</title>
        <authorList>
            <person name="Klenk H.P."/>
            <person name="Held B."/>
            <person name="Lucas S."/>
            <person name="Lapidus A."/>
            <person name="Copeland A."/>
            <person name="Hammon N."/>
            <person name="Pitluck S."/>
            <person name="Goodwin L.A."/>
            <person name="Han C."/>
            <person name="Tapia R."/>
            <person name="Brambilla E.M."/>
            <person name="Potter G."/>
            <person name="Land M."/>
            <person name="Ivanova N."/>
            <person name="Rohde M."/>
            <person name="Goker M."/>
            <person name="Detter J.C."/>
            <person name="Kyrpides N.C."/>
            <person name="Woyke T."/>
        </authorList>
    </citation>
    <scope>NUCLEOTIDE SEQUENCE [LARGE SCALE GENOMIC DNA]</scope>
    <source>
        <strain evidence="1 2">NA-128</strain>
    </source>
</reference>
<sequence>MVSDNRLNGLRECRACRLVWDPDRADTDA</sequence>
<dbReference type="EMBL" id="CM001466">
    <property type="protein sequence ID" value="EHY90943.1"/>
    <property type="molecule type" value="Genomic_DNA"/>
</dbReference>
<protein>
    <submittedName>
        <fullName evidence="1">Uncharacterized protein</fullName>
    </submittedName>
</protein>
<organism evidence="1 2">
    <name type="scientific">Saccharomonospora azurea NA-128</name>
    <dbReference type="NCBI Taxonomy" id="882081"/>
    <lineage>
        <taxon>Bacteria</taxon>
        <taxon>Bacillati</taxon>
        <taxon>Actinomycetota</taxon>
        <taxon>Actinomycetes</taxon>
        <taxon>Pseudonocardiales</taxon>
        <taxon>Pseudonocardiaceae</taxon>
        <taxon>Saccharomonospora</taxon>
    </lineage>
</organism>
<proteinExistence type="predicted"/>
<name>H8GE61_9PSEU</name>
<keyword evidence="2" id="KW-1185">Reference proteome</keyword>
<dbReference type="HOGENOM" id="CLU_3410157_0_0_11"/>
<evidence type="ECO:0000313" key="2">
    <source>
        <dbReference type="Proteomes" id="UP000004705"/>
    </source>
</evidence>
<dbReference type="Proteomes" id="UP000004705">
    <property type="component" value="Chromosome"/>
</dbReference>
<accession>H8GE61</accession>
<dbReference type="AlphaFoldDB" id="H8GE61"/>
<gene>
    <name evidence="1" type="ORF">SacazDRAFT_04093</name>
</gene>
<evidence type="ECO:0000313" key="1">
    <source>
        <dbReference type="EMBL" id="EHY90943.1"/>
    </source>
</evidence>